<evidence type="ECO:0000313" key="4">
    <source>
        <dbReference type="Proteomes" id="UP001139103"/>
    </source>
</evidence>
<reference evidence="3" key="1">
    <citation type="submission" date="2021-11" db="EMBL/GenBank/DDBJ databases">
        <title>Genome sequence.</title>
        <authorList>
            <person name="Sun Q."/>
        </authorList>
    </citation>
    <scope>NUCLEOTIDE SEQUENCE</scope>
    <source>
        <strain evidence="3">JC732</strain>
    </source>
</reference>
<dbReference type="CDD" id="cd00158">
    <property type="entry name" value="RHOD"/>
    <property type="match status" value="1"/>
</dbReference>
<dbReference type="RefSeq" id="WP_230214303.1">
    <property type="nucleotide sequence ID" value="NZ_JAJKFT010000001.1"/>
</dbReference>
<evidence type="ECO:0000259" key="2">
    <source>
        <dbReference type="PROSITE" id="PS50206"/>
    </source>
</evidence>
<dbReference type="SMART" id="SM00450">
    <property type="entry name" value="RHOD"/>
    <property type="match status" value="1"/>
</dbReference>
<dbReference type="PROSITE" id="PS50206">
    <property type="entry name" value="RHODANESE_3"/>
    <property type="match status" value="1"/>
</dbReference>
<feature type="signal peptide" evidence="1">
    <location>
        <begin position="1"/>
        <end position="24"/>
    </location>
</feature>
<proteinExistence type="predicted"/>
<evidence type="ECO:0000313" key="3">
    <source>
        <dbReference type="EMBL" id="MCC9626871.1"/>
    </source>
</evidence>
<dbReference type="Gene3D" id="3.40.250.10">
    <property type="entry name" value="Rhodanese-like domain"/>
    <property type="match status" value="1"/>
</dbReference>
<gene>
    <name evidence="3" type="ORF">LOC68_00490</name>
</gene>
<keyword evidence="1" id="KW-0732">Signal</keyword>
<dbReference type="InterPro" id="IPR050229">
    <property type="entry name" value="GlpE_sulfurtransferase"/>
</dbReference>
<name>A0A9X1MHH7_9BACT</name>
<dbReference type="AlphaFoldDB" id="A0A9X1MHH7"/>
<dbReference type="InterPro" id="IPR036873">
    <property type="entry name" value="Rhodanese-like_dom_sf"/>
</dbReference>
<evidence type="ECO:0000256" key="1">
    <source>
        <dbReference type="SAM" id="SignalP"/>
    </source>
</evidence>
<protein>
    <submittedName>
        <fullName evidence="3">Rhodanese-like domain-containing protein</fullName>
    </submittedName>
</protein>
<dbReference type="Pfam" id="PF00581">
    <property type="entry name" value="Rhodanese"/>
    <property type="match status" value="1"/>
</dbReference>
<dbReference type="InterPro" id="IPR001763">
    <property type="entry name" value="Rhodanese-like_dom"/>
</dbReference>
<dbReference type="SUPFAM" id="SSF52821">
    <property type="entry name" value="Rhodanese/Cell cycle control phosphatase"/>
    <property type="match status" value="1"/>
</dbReference>
<dbReference type="EMBL" id="JAJKFT010000001">
    <property type="protein sequence ID" value="MCC9626871.1"/>
    <property type="molecule type" value="Genomic_DNA"/>
</dbReference>
<sequence>MTIRTNITLVAIALLCVMASQAQAEDLKKLLERFKKDEIVLLDVREEVEWKKGHLEGAVLAPFSKIAFDPECKKIIAALPEGKDVYTYSNAGKRAYFAANYLSERNGQPATALKVTMQAMISAGFEEADLRPKGFLEQVKEQEAKDLGKK</sequence>
<organism evidence="3 4">
    <name type="scientific">Blastopirellula sediminis</name>
    <dbReference type="NCBI Taxonomy" id="2894196"/>
    <lineage>
        <taxon>Bacteria</taxon>
        <taxon>Pseudomonadati</taxon>
        <taxon>Planctomycetota</taxon>
        <taxon>Planctomycetia</taxon>
        <taxon>Pirellulales</taxon>
        <taxon>Pirellulaceae</taxon>
        <taxon>Blastopirellula</taxon>
    </lineage>
</organism>
<comment type="caution">
    <text evidence="3">The sequence shown here is derived from an EMBL/GenBank/DDBJ whole genome shotgun (WGS) entry which is preliminary data.</text>
</comment>
<accession>A0A9X1MHH7</accession>
<dbReference type="PANTHER" id="PTHR43031:SF16">
    <property type="entry name" value="OXIDOREDUCTASE"/>
    <property type="match status" value="1"/>
</dbReference>
<dbReference type="Proteomes" id="UP001139103">
    <property type="component" value="Unassembled WGS sequence"/>
</dbReference>
<feature type="domain" description="Rhodanese" evidence="2">
    <location>
        <begin position="35"/>
        <end position="129"/>
    </location>
</feature>
<keyword evidence="4" id="KW-1185">Reference proteome</keyword>
<feature type="chain" id="PRO_5040723182" evidence="1">
    <location>
        <begin position="25"/>
        <end position="150"/>
    </location>
</feature>
<dbReference type="PANTHER" id="PTHR43031">
    <property type="entry name" value="FAD-DEPENDENT OXIDOREDUCTASE"/>
    <property type="match status" value="1"/>
</dbReference>